<feature type="transmembrane region" description="Helical" evidence="1">
    <location>
        <begin position="23"/>
        <end position="47"/>
    </location>
</feature>
<dbReference type="Proteomes" id="UP000190285">
    <property type="component" value="Unassembled WGS sequence"/>
</dbReference>
<dbReference type="InterPro" id="IPR029016">
    <property type="entry name" value="GAF-like_dom_sf"/>
</dbReference>
<dbReference type="SUPFAM" id="SSF55781">
    <property type="entry name" value="GAF domain-like"/>
    <property type="match status" value="1"/>
</dbReference>
<gene>
    <name evidence="3" type="ORF">SAMN02194393_02193</name>
</gene>
<evidence type="ECO:0000259" key="2">
    <source>
        <dbReference type="Pfam" id="PF01590"/>
    </source>
</evidence>
<dbReference type="OrthoDB" id="2388154at2"/>
<proteinExistence type="predicted"/>
<keyword evidence="1" id="KW-0472">Membrane</keyword>
<keyword evidence="1" id="KW-1133">Transmembrane helix</keyword>
<dbReference type="STRING" id="36842.SAMN02194393_02193"/>
<feature type="domain" description="GAF" evidence="2">
    <location>
        <begin position="136"/>
        <end position="250"/>
    </location>
</feature>
<organism evidence="3 4">
    <name type="scientific">Maledivibacter halophilus</name>
    <dbReference type="NCBI Taxonomy" id="36842"/>
    <lineage>
        <taxon>Bacteria</taxon>
        <taxon>Bacillati</taxon>
        <taxon>Bacillota</taxon>
        <taxon>Clostridia</taxon>
        <taxon>Peptostreptococcales</taxon>
        <taxon>Caminicellaceae</taxon>
        <taxon>Maledivibacter</taxon>
    </lineage>
</organism>
<dbReference type="Pfam" id="PF01590">
    <property type="entry name" value="GAF"/>
    <property type="match status" value="1"/>
</dbReference>
<dbReference type="EMBL" id="FUZT01000005">
    <property type="protein sequence ID" value="SKC68912.1"/>
    <property type="molecule type" value="Genomic_DNA"/>
</dbReference>
<evidence type="ECO:0000256" key="1">
    <source>
        <dbReference type="SAM" id="Phobius"/>
    </source>
</evidence>
<sequence>MNMSKDLIIESIKLFLDKANTKMINGIVLTIGVIIIFVILIFAIIIIRKTIRSFNHEQDYIKLLKIHTEANEMLRLLAEQYEKLININNSTSKLFCALNKLIFNRLNGDDNIYKFNELIEAIIYQVPSVLKSSLSKKHRCVLWIPTKENNNLTTLYASSTELQNKSFSINKSFVGRVFLEGEIHNCGNVIEESTYDKKKKNKIHYKSLAGIPIKINNEVVAVLTIDGKEENSFSDEDIDNLYIYSQMISLCMLFIKEKHGIINLKEEAL</sequence>
<evidence type="ECO:0000313" key="4">
    <source>
        <dbReference type="Proteomes" id="UP000190285"/>
    </source>
</evidence>
<reference evidence="3 4" key="1">
    <citation type="submission" date="2017-02" db="EMBL/GenBank/DDBJ databases">
        <authorList>
            <person name="Peterson S.W."/>
        </authorList>
    </citation>
    <scope>NUCLEOTIDE SEQUENCE [LARGE SCALE GENOMIC DNA]</scope>
    <source>
        <strain evidence="3 4">M1</strain>
    </source>
</reference>
<dbReference type="Gene3D" id="3.30.450.40">
    <property type="match status" value="1"/>
</dbReference>
<evidence type="ECO:0000313" key="3">
    <source>
        <dbReference type="EMBL" id="SKC68912.1"/>
    </source>
</evidence>
<keyword evidence="1" id="KW-0812">Transmembrane</keyword>
<name>A0A1T5KYK9_9FIRM</name>
<accession>A0A1T5KYK9</accession>
<dbReference type="AlphaFoldDB" id="A0A1T5KYK9"/>
<dbReference type="InterPro" id="IPR003018">
    <property type="entry name" value="GAF"/>
</dbReference>
<protein>
    <submittedName>
        <fullName evidence="3">GAF domain-containing protein</fullName>
    </submittedName>
</protein>
<keyword evidence="4" id="KW-1185">Reference proteome</keyword>